<organism evidence="1 2">
    <name type="scientific">Paludibacterium denitrificans</name>
    <dbReference type="NCBI Taxonomy" id="2675226"/>
    <lineage>
        <taxon>Bacteria</taxon>
        <taxon>Pseudomonadati</taxon>
        <taxon>Pseudomonadota</taxon>
        <taxon>Betaproteobacteria</taxon>
        <taxon>Neisseriales</taxon>
        <taxon>Chromobacteriaceae</taxon>
        <taxon>Paludibacterium</taxon>
    </lineage>
</organism>
<dbReference type="RefSeq" id="WP_230371216.1">
    <property type="nucleotide sequence ID" value="NZ_WLYX01000001.1"/>
</dbReference>
<gene>
    <name evidence="1" type="ORF">GKE73_16475</name>
</gene>
<sequence>MDISALNLTDKADQPKPVEIYHPITGEKTDIVINIVGRESTQARRFGRKVRQDMFQRAQEHWKQGKEVPALSDDEEDELDASQLAAIITGWDGIEKDGQPYPYSQDNALELMRTYPWMARQIDKAHKDDELFFGSKPDA</sequence>
<dbReference type="EMBL" id="WLYX01000001">
    <property type="protein sequence ID" value="MTD34028.1"/>
    <property type="molecule type" value="Genomic_DNA"/>
</dbReference>
<evidence type="ECO:0000313" key="1">
    <source>
        <dbReference type="EMBL" id="MTD34028.1"/>
    </source>
</evidence>
<evidence type="ECO:0008006" key="3">
    <source>
        <dbReference type="Google" id="ProtNLM"/>
    </source>
</evidence>
<reference evidence="1 2" key="1">
    <citation type="submission" date="2019-11" db="EMBL/GenBank/DDBJ databases">
        <title>Draft genome sequence of Paludibacterium sp. dN18-1.</title>
        <authorList>
            <person name="Im W.-T."/>
        </authorList>
    </citation>
    <scope>NUCLEOTIDE SEQUENCE [LARGE SCALE GENOMIC DNA]</scope>
    <source>
        <strain evidence="2">dN 18-1</strain>
    </source>
</reference>
<keyword evidence="2" id="KW-1185">Reference proteome</keyword>
<dbReference type="Proteomes" id="UP000446658">
    <property type="component" value="Unassembled WGS sequence"/>
</dbReference>
<protein>
    <recommendedName>
        <fullName evidence="3">Tail assembly chaperone</fullName>
    </recommendedName>
</protein>
<accession>A0A844GFM6</accession>
<name>A0A844GFM6_9NEIS</name>
<proteinExistence type="predicted"/>
<dbReference type="AlphaFoldDB" id="A0A844GFM6"/>
<evidence type="ECO:0000313" key="2">
    <source>
        <dbReference type="Proteomes" id="UP000446658"/>
    </source>
</evidence>
<comment type="caution">
    <text evidence="1">The sequence shown here is derived from an EMBL/GenBank/DDBJ whole genome shotgun (WGS) entry which is preliminary data.</text>
</comment>